<protein>
    <submittedName>
        <fullName evidence="2">Glycerophosphodiester phosphodiesterase</fullName>
    </submittedName>
</protein>
<dbReference type="PANTHER" id="PTHR46211">
    <property type="entry name" value="GLYCEROPHOSPHORYL DIESTER PHOSPHODIESTERASE"/>
    <property type="match status" value="1"/>
</dbReference>
<evidence type="ECO:0000313" key="3">
    <source>
        <dbReference type="Proteomes" id="UP001596978"/>
    </source>
</evidence>
<dbReference type="PROSITE" id="PS51704">
    <property type="entry name" value="GP_PDE"/>
    <property type="match status" value="1"/>
</dbReference>
<dbReference type="Gene3D" id="3.20.20.190">
    <property type="entry name" value="Phosphatidylinositol (PI) phosphodiesterase"/>
    <property type="match status" value="1"/>
</dbReference>
<dbReference type="InterPro" id="IPR017946">
    <property type="entry name" value="PLC-like_Pdiesterase_TIM-brl"/>
</dbReference>
<accession>A0ABW3D0C8</accession>
<dbReference type="EMBL" id="JBHTJH010000017">
    <property type="protein sequence ID" value="MFD0863540.1"/>
    <property type="molecule type" value="Genomic_DNA"/>
</dbReference>
<dbReference type="SUPFAM" id="SSF51695">
    <property type="entry name" value="PLC-like phosphodiesterases"/>
    <property type="match status" value="1"/>
</dbReference>
<keyword evidence="3" id="KW-1185">Reference proteome</keyword>
<comment type="caution">
    <text evidence="2">The sequence shown here is derived from an EMBL/GenBank/DDBJ whole genome shotgun (WGS) entry which is preliminary data.</text>
</comment>
<evidence type="ECO:0000313" key="2">
    <source>
        <dbReference type="EMBL" id="MFD0863540.1"/>
    </source>
</evidence>
<gene>
    <name evidence="2" type="ORF">ACFQ1M_15090</name>
</gene>
<dbReference type="RefSeq" id="WP_386409675.1">
    <property type="nucleotide sequence ID" value="NZ_JBHTJH010000017.1"/>
</dbReference>
<name>A0ABW3D0C8_9FLAO</name>
<dbReference type="PANTHER" id="PTHR46211:SF14">
    <property type="entry name" value="GLYCEROPHOSPHODIESTER PHOSPHODIESTERASE"/>
    <property type="match status" value="1"/>
</dbReference>
<proteinExistence type="predicted"/>
<organism evidence="2 3">
    <name type="scientific">Sungkyunkwania multivorans</name>
    <dbReference type="NCBI Taxonomy" id="1173618"/>
    <lineage>
        <taxon>Bacteria</taxon>
        <taxon>Pseudomonadati</taxon>
        <taxon>Bacteroidota</taxon>
        <taxon>Flavobacteriia</taxon>
        <taxon>Flavobacteriales</taxon>
        <taxon>Flavobacteriaceae</taxon>
        <taxon>Sungkyunkwania</taxon>
    </lineage>
</organism>
<feature type="domain" description="GP-PDE" evidence="1">
    <location>
        <begin position="5"/>
        <end position="231"/>
    </location>
</feature>
<sequence length="231" mass="26096">MKTTPLNIGHRGARGHVAENTVASVKKAMELGVDGVEIDVFKCASGEIVVIHDTTLDRTTNGTGYVMDHTYFQLKQLKVEGEYTIPLLQDVLKALDKKVKLNVELKGPGTADRVAFILNYYIEKQGWNPKDFIVSSFDWDELRSFYQLNKEIPIGILTEDDPLDAIDVAKELNAFSIHPNHRFLTKGNVKAIQSEGYKIYTWTVNDPADIQRMRALGVEAIITDYPERLRE</sequence>
<dbReference type="Proteomes" id="UP001596978">
    <property type="component" value="Unassembled WGS sequence"/>
</dbReference>
<evidence type="ECO:0000259" key="1">
    <source>
        <dbReference type="PROSITE" id="PS51704"/>
    </source>
</evidence>
<dbReference type="Pfam" id="PF03009">
    <property type="entry name" value="GDPD"/>
    <property type="match status" value="1"/>
</dbReference>
<reference evidence="3" key="1">
    <citation type="journal article" date="2019" name="Int. J. Syst. Evol. Microbiol.">
        <title>The Global Catalogue of Microorganisms (GCM) 10K type strain sequencing project: providing services to taxonomists for standard genome sequencing and annotation.</title>
        <authorList>
            <consortium name="The Broad Institute Genomics Platform"/>
            <consortium name="The Broad Institute Genome Sequencing Center for Infectious Disease"/>
            <person name="Wu L."/>
            <person name="Ma J."/>
        </authorList>
    </citation>
    <scope>NUCLEOTIDE SEQUENCE [LARGE SCALE GENOMIC DNA]</scope>
    <source>
        <strain evidence="3">CCUG 62952</strain>
    </source>
</reference>
<dbReference type="InterPro" id="IPR030395">
    <property type="entry name" value="GP_PDE_dom"/>
</dbReference>